<dbReference type="Proteomes" id="UP000290572">
    <property type="component" value="Unassembled WGS sequence"/>
</dbReference>
<proteinExistence type="predicted"/>
<evidence type="ECO:0000256" key="1">
    <source>
        <dbReference type="SAM" id="MobiDB-lite"/>
    </source>
</evidence>
<feature type="region of interest" description="Disordered" evidence="1">
    <location>
        <begin position="134"/>
        <end position="164"/>
    </location>
</feature>
<name>A0A498NM21_LABRO</name>
<comment type="caution">
    <text evidence="2">The sequence shown here is derived from an EMBL/GenBank/DDBJ whole genome shotgun (WGS) entry which is preliminary data.</text>
</comment>
<feature type="region of interest" description="Disordered" evidence="1">
    <location>
        <begin position="1"/>
        <end position="20"/>
    </location>
</feature>
<keyword evidence="3" id="KW-1185">Reference proteome</keyword>
<dbReference type="AlphaFoldDB" id="A0A498NM21"/>
<dbReference type="EMBL" id="QBIY01011338">
    <property type="protein sequence ID" value="RXN32798.1"/>
    <property type="molecule type" value="Genomic_DNA"/>
</dbReference>
<organism evidence="2 3">
    <name type="scientific">Labeo rohita</name>
    <name type="common">Indian major carp</name>
    <name type="synonym">Cyprinus rohita</name>
    <dbReference type="NCBI Taxonomy" id="84645"/>
    <lineage>
        <taxon>Eukaryota</taxon>
        <taxon>Metazoa</taxon>
        <taxon>Chordata</taxon>
        <taxon>Craniata</taxon>
        <taxon>Vertebrata</taxon>
        <taxon>Euteleostomi</taxon>
        <taxon>Actinopterygii</taxon>
        <taxon>Neopterygii</taxon>
        <taxon>Teleostei</taxon>
        <taxon>Ostariophysi</taxon>
        <taxon>Cypriniformes</taxon>
        <taxon>Cyprinidae</taxon>
        <taxon>Labeoninae</taxon>
        <taxon>Labeonini</taxon>
        <taxon>Labeo</taxon>
    </lineage>
</organism>
<evidence type="ECO:0000313" key="3">
    <source>
        <dbReference type="Proteomes" id="UP000290572"/>
    </source>
</evidence>
<reference evidence="2 3" key="1">
    <citation type="submission" date="2018-03" db="EMBL/GenBank/DDBJ databases">
        <title>Draft genome sequence of Rohu Carp (Labeo rohita).</title>
        <authorList>
            <person name="Das P."/>
            <person name="Kushwaha B."/>
            <person name="Joshi C.G."/>
            <person name="Kumar D."/>
            <person name="Nagpure N.S."/>
            <person name="Sahoo L."/>
            <person name="Das S.P."/>
            <person name="Bit A."/>
            <person name="Patnaik S."/>
            <person name="Meher P.K."/>
            <person name="Jayasankar P."/>
            <person name="Koringa P.G."/>
            <person name="Patel N.V."/>
            <person name="Hinsu A.T."/>
            <person name="Kumar R."/>
            <person name="Pandey M."/>
            <person name="Agarwal S."/>
            <person name="Srivastava S."/>
            <person name="Singh M."/>
            <person name="Iquebal M.A."/>
            <person name="Jaiswal S."/>
            <person name="Angadi U.B."/>
            <person name="Kumar N."/>
            <person name="Raza M."/>
            <person name="Shah T.M."/>
            <person name="Rai A."/>
            <person name="Jena J.K."/>
        </authorList>
    </citation>
    <scope>NUCLEOTIDE SEQUENCE [LARGE SCALE GENOMIC DNA]</scope>
    <source>
        <strain evidence="2">DASCIFA01</strain>
        <tissue evidence="2">Testis</tissue>
    </source>
</reference>
<feature type="compositionally biased region" description="Basic residues" evidence="1">
    <location>
        <begin position="134"/>
        <end position="159"/>
    </location>
</feature>
<gene>
    <name evidence="2" type="ORF">ROHU_016040</name>
</gene>
<protein>
    <submittedName>
        <fullName evidence="2">Uncharacterized protein</fullName>
    </submittedName>
</protein>
<accession>A0A498NM21</accession>
<sequence length="185" mass="20897">MQHARPKQWQEQQHSAVEGPTYAAKAFDEPAQVFVVHVDGEFAEARPKSQVLGCRCGPTVEPEKADVQRNDSLGGQTLQTQSDAVIQHCETKTYPSWLCFQCGQTRLGWRRCLSEGQAARSRCSGPRRAWERSKRKRKVIAHARTRTSPHRSQGPRREKRPGVLAGVLSGRLYRAVPARGERYVH</sequence>
<evidence type="ECO:0000313" key="2">
    <source>
        <dbReference type="EMBL" id="RXN32798.1"/>
    </source>
</evidence>